<protein>
    <submittedName>
        <fullName evidence="1">Uncharacterized protein</fullName>
    </submittedName>
</protein>
<evidence type="ECO:0000313" key="2">
    <source>
        <dbReference type="Proteomes" id="UP001145069"/>
    </source>
</evidence>
<keyword evidence="2" id="KW-1185">Reference proteome</keyword>
<reference evidence="1" key="1">
    <citation type="submission" date="2022-06" db="EMBL/GenBank/DDBJ databases">
        <title>Aquibacillus sp. a new bacterium isolated from soil saline samples.</title>
        <authorList>
            <person name="Galisteo C."/>
            <person name="De La Haba R."/>
            <person name="Sanchez-Porro C."/>
            <person name="Ventosa A."/>
        </authorList>
    </citation>
    <scope>NUCLEOTIDE SEQUENCE</scope>
    <source>
        <strain evidence="1">3ASR75-54</strain>
    </source>
</reference>
<evidence type="ECO:0000313" key="1">
    <source>
        <dbReference type="EMBL" id="MDC3418609.1"/>
    </source>
</evidence>
<name>A0A9X3WJR6_9BACI</name>
<organism evidence="1 2">
    <name type="scientific">Aquibacillus salsiterrae</name>
    <dbReference type="NCBI Taxonomy" id="2950439"/>
    <lineage>
        <taxon>Bacteria</taxon>
        <taxon>Bacillati</taxon>
        <taxon>Bacillota</taxon>
        <taxon>Bacilli</taxon>
        <taxon>Bacillales</taxon>
        <taxon>Bacillaceae</taxon>
        <taxon>Aquibacillus</taxon>
    </lineage>
</organism>
<dbReference type="RefSeq" id="WP_272447678.1">
    <property type="nucleotide sequence ID" value="NZ_JAMQKC010000035.1"/>
</dbReference>
<proteinExistence type="predicted"/>
<sequence length="271" mass="30982">MSKLINSTAIIQNKVIAIEHDKSKIIKIYDQPLEMPHFSEVGSERLQHIDMMDFQGKISMILRTQMMKVGIQTPLKKGQYSINIVVRTPRMLADLPLLETMKSILDGINGEIIFNDADIYHCRIKYVQYRLTPRATKVRPHDLIDITINDLALNQTLVSVRGFNTYIVPKRMPYVLNAEDDVYFYPLHEFYHLHVSDVLQKEGFQIKSPHQCSVKLEFRGGVASKDIDNMAKCYLPILTEGGFLCNQEIISLELSKNNQSNGTGAIIVRVM</sequence>
<dbReference type="AlphaFoldDB" id="A0A9X3WJR6"/>
<dbReference type="Proteomes" id="UP001145069">
    <property type="component" value="Unassembled WGS sequence"/>
</dbReference>
<gene>
    <name evidence="1" type="ORF">NC799_17265</name>
</gene>
<accession>A0A9X3WJR6</accession>
<dbReference type="EMBL" id="JAMQKC010000035">
    <property type="protein sequence ID" value="MDC3418609.1"/>
    <property type="molecule type" value="Genomic_DNA"/>
</dbReference>
<comment type="caution">
    <text evidence="1">The sequence shown here is derived from an EMBL/GenBank/DDBJ whole genome shotgun (WGS) entry which is preliminary data.</text>
</comment>